<dbReference type="Proteomes" id="UP000321222">
    <property type="component" value="Chromosome"/>
</dbReference>
<keyword evidence="8" id="KW-1185">Reference proteome</keyword>
<keyword evidence="3" id="KW-0378">Hydrolase</keyword>
<evidence type="ECO:0000256" key="4">
    <source>
        <dbReference type="ARBA" id="ARBA00022807"/>
    </source>
</evidence>
<name>A0A5B9FWX7_9FLAO</name>
<dbReference type="Pfam" id="PF00877">
    <property type="entry name" value="NLPC_P60"/>
    <property type="match status" value="1"/>
</dbReference>
<evidence type="ECO:0000313" key="8">
    <source>
        <dbReference type="Proteomes" id="UP000321222"/>
    </source>
</evidence>
<dbReference type="GO" id="GO:0006508">
    <property type="term" value="P:proteolysis"/>
    <property type="evidence" value="ECO:0007669"/>
    <property type="project" value="UniProtKB-KW"/>
</dbReference>
<dbReference type="AlphaFoldDB" id="A0A5B9FWX7"/>
<feature type="compositionally biased region" description="Basic and acidic residues" evidence="5">
    <location>
        <begin position="52"/>
        <end position="64"/>
    </location>
</feature>
<keyword evidence="4" id="KW-0788">Thiol protease</keyword>
<dbReference type="EMBL" id="CP042831">
    <property type="protein sequence ID" value="QEE51484.1"/>
    <property type="molecule type" value="Genomic_DNA"/>
</dbReference>
<proteinExistence type="inferred from homology"/>
<comment type="similarity">
    <text evidence="1">Belongs to the peptidase C40 family.</text>
</comment>
<dbReference type="Gene3D" id="3.90.1720.10">
    <property type="entry name" value="endopeptidase domain like (from Nostoc punctiforme)"/>
    <property type="match status" value="1"/>
</dbReference>
<dbReference type="PROSITE" id="PS51935">
    <property type="entry name" value="NLPC_P60"/>
    <property type="match status" value="1"/>
</dbReference>
<gene>
    <name evidence="7" type="ORF">FUA48_06490</name>
</gene>
<evidence type="ECO:0000256" key="2">
    <source>
        <dbReference type="ARBA" id="ARBA00022670"/>
    </source>
</evidence>
<dbReference type="PANTHER" id="PTHR47053">
    <property type="entry name" value="MUREIN DD-ENDOPEPTIDASE MEPH-RELATED"/>
    <property type="match status" value="1"/>
</dbReference>
<feature type="domain" description="NlpC/P60" evidence="6">
    <location>
        <begin position="85"/>
        <end position="212"/>
    </location>
</feature>
<evidence type="ECO:0000313" key="7">
    <source>
        <dbReference type="EMBL" id="QEE51484.1"/>
    </source>
</evidence>
<evidence type="ECO:0000256" key="3">
    <source>
        <dbReference type="ARBA" id="ARBA00022801"/>
    </source>
</evidence>
<evidence type="ECO:0000256" key="5">
    <source>
        <dbReference type="SAM" id="MobiDB-lite"/>
    </source>
</evidence>
<keyword evidence="2" id="KW-0645">Protease</keyword>
<dbReference type="SUPFAM" id="SSF54001">
    <property type="entry name" value="Cysteine proteinases"/>
    <property type="match status" value="1"/>
</dbReference>
<accession>A0A5B9FWX7</accession>
<dbReference type="PANTHER" id="PTHR47053:SF1">
    <property type="entry name" value="MUREIN DD-ENDOPEPTIDASE MEPH-RELATED"/>
    <property type="match status" value="1"/>
</dbReference>
<dbReference type="OrthoDB" id="9807055at2"/>
<dbReference type="GO" id="GO:0008234">
    <property type="term" value="F:cysteine-type peptidase activity"/>
    <property type="evidence" value="ECO:0007669"/>
    <property type="project" value="UniProtKB-KW"/>
</dbReference>
<dbReference type="InterPro" id="IPR000064">
    <property type="entry name" value="NLP_P60_dom"/>
</dbReference>
<dbReference type="InterPro" id="IPR051202">
    <property type="entry name" value="Peptidase_C40"/>
</dbReference>
<reference evidence="7 8" key="1">
    <citation type="submission" date="2019-08" db="EMBL/GenBank/DDBJ databases">
        <title>Flavobacterium alkalisoli sp. nov., isolated from rhizosphere soil of Suaeda salsa.</title>
        <authorList>
            <person name="Sun J.-Q."/>
            <person name="Xu L."/>
        </authorList>
    </citation>
    <scope>NUCLEOTIDE SEQUENCE [LARGE SCALE GENOMIC DNA]</scope>
    <source>
        <strain evidence="7 8">XS-5</strain>
    </source>
</reference>
<dbReference type="InterPro" id="IPR038765">
    <property type="entry name" value="Papain-like_cys_pep_sf"/>
</dbReference>
<sequence>MISCKASSQIITSKEEAKQKGVYSYSDTDKETSLNTAGGGSSSKKKNKKNKKSEPVAKKTNKASESEIVLDNTEYDYTTTLNPGNYLQNQIVFNALEYNGVKYKTGGTTKDGMDCSGLVFTTFKIFDISLPRSSHEQAKIGNTIKLSEVKTGDLLFFKNNPRRNVINHVGLVISTDNGDIQFIHSTLSLGVVISSMSEDYYKRTFVQANRVIK</sequence>
<evidence type="ECO:0000259" key="6">
    <source>
        <dbReference type="PROSITE" id="PS51935"/>
    </source>
</evidence>
<protein>
    <submittedName>
        <fullName evidence="7">NlpC/P60 family protein</fullName>
    </submittedName>
</protein>
<dbReference type="KEGG" id="fak:FUA48_06490"/>
<organism evidence="7 8">
    <name type="scientific">Flavobacterium alkalisoli</name>
    <dbReference type="NCBI Taxonomy" id="2602769"/>
    <lineage>
        <taxon>Bacteria</taxon>
        <taxon>Pseudomonadati</taxon>
        <taxon>Bacteroidota</taxon>
        <taxon>Flavobacteriia</taxon>
        <taxon>Flavobacteriales</taxon>
        <taxon>Flavobacteriaceae</taxon>
        <taxon>Flavobacterium</taxon>
    </lineage>
</organism>
<evidence type="ECO:0000256" key="1">
    <source>
        <dbReference type="ARBA" id="ARBA00007074"/>
    </source>
</evidence>
<feature type="region of interest" description="Disordered" evidence="5">
    <location>
        <begin position="16"/>
        <end position="64"/>
    </location>
</feature>